<sequence length="143" mass="15580">MDLGTRWGTAYKGCSLWALRRCSADYGGLGIASQPQVRSGQARPGNSISISISIIIAIASAVSAIVVVAVATSSSTISYHGRKCDNDQQKRNAMRTSWKTGKKISSHQRLFCSLPIRAMMSILSMVMVWYGYGYGYGYGMQPR</sequence>
<name>A0A2T2NNX7_CORCC</name>
<proteinExistence type="predicted"/>
<gene>
    <name evidence="2" type="ORF">BS50DRAFT_382951</name>
</gene>
<evidence type="ECO:0000313" key="3">
    <source>
        <dbReference type="Proteomes" id="UP000240883"/>
    </source>
</evidence>
<dbReference type="Proteomes" id="UP000240883">
    <property type="component" value="Unassembled WGS sequence"/>
</dbReference>
<keyword evidence="1" id="KW-1133">Transmembrane helix</keyword>
<feature type="transmembrane region" description="Helical" evidence="1">
    <location>
        <begin position="110"/>
        <end position="132"/>
    </location>
</feature>
<feature type="transmembrane region" description="Helical" evidence="1">
    <location>
        <begin position="48"/>
        <end position="72"/>
    </location>
</feature>
<dbReference type="AlphaFoldDB" id="A0A2T2NNX7"/>
<keyword evidence="3" id="KW-1185">Reference proteome</keyword>
<keyword evidence="1" id="KW-0472">Membrane</keyword>
<dbReference type="EMBL" id="KZ678135">
    <property type="protein sequence ID" value="PSN67113.1"/>
    <property type="molecule type" value="Genomic_DNA"/>
</dbReference>
<organism evidence="2 3">
    <name type="scientific">Corynespora cassiicola Philippines</name>
    <dbReference type="NCBI Taxonomy" id="1448308"/>
    <lineage>
        <taxon>Eukaryota</taxon>
        <taxon>Fungi</taxon>
        <taxon>Dikarya</taxon>
        <taxon>Ascomycota</taxon>
        <taxon>Pezizomycotina</taxon>
        <taxon>Dothideomycetes</taxon>
        <taxon>Pleosporomycetidae</taxon>
        <taxon>Pleosporales</taxon>
        <taxon>Corynesporascaceae</taxon>
        <taxon>Corynespora</taxon>
    </lineage>
</organism>
<keyword evidence="1" id="KW-0812">Transmembrane</keyword>
<evidence type="ECO:0000256" key="1">
    <source>
        <dbReference type="SAM" id="Phobius"/>
    </source>
</evidence>
<accession>A0A2T2NNX7</accession>
<evidence type="ECO:0000313" key="2">
    <source>
        <dbReference type="EMBL" id="PSN67113.1"/>
    </source>
</evidence>
<protein>
    <submittedName>
        <fullName evidence="2">Uncharacterized protein</fullName>
    </submittedName>
</protein>
<reference evidence="2 3" key="1">
    <citation type="journal article" date="2018" name="Front. Microbiol.">
        <title>Genome-Wide Analysis of Corynespora cassiicola Leaf Fall Disease Putative Effectors.</title>
        <authorList>
            <person name="Lopez D."/>
            <person name="Ribeiro S."/>
            <person name="Label P."/>
            <person name="Fumanal B."/>
            <person name="Venisse J.S."/>
            <person name="Kohler A."/>
            <person name="de Oliveira R.R."/>
            <person name="Labutti K."/>
            <person name="Lipzen A."/>
            <person name="Lail K."/>
            <person name="Bauer D."/>
            <person name="Ohm R.A."/>
            <person name="Barry K.W."/>
            <person name="Spatafora J."/>
            <person name="Grigoriev I.V."/>
            <person name="Martin F.M."/>
            <person name="Pujade-Renaud V."/>
        </authorList>
    </citation>
    <scope>NUCLEOTIDE SEQUENCE [LARGE SCALE GENOMIC DNA]</scope>
    <source>
        <strain evidence="2 3">Philippines</strain>
    </source>
</reference>